<feature type="domain" description="F-box" evidence="1">
    <location>
        <begin position="62"/>
        <end position="108"/>
    </location>
</feature>
<evidence type="ECO:0000313" key="2">
    <source>
        <dbReference type="EMBL" id="KKY21737.1"/>
    </source>
</evidence>
<dbReference type="InterPro" id="IPR001810">
    <property type="entry name" value="F-box_dom"/>
</dbReference>
<accession>A0A0G2EFT3</accession>
<dbReference type="InterPro" id="IPR036047">
    <property type="entry name" value="F-box-like_dom_sf"/>
</dbReference>
<reference evidence="2 3" key="1">
    <citation type="submission" date="2015-05" db="EMBL/GenBank/DDBJ databases">
        <title>Distinctive expansion of gene families associated with plant cell wall degradation and secondary metabolism in the genomes of grapevine trunk pathogens.</title>
        <authorList>
            <person name="Lawrence D.P."/>
            <person name="Travadon R."/>
            <person name="Rolshausen P.E."/>
            <person name="Baumgartner K."/>
        </authorList>
    </citation>
    <scope>NUCLEOTIDE SEQUENCE [LARGE SCALE GENOMIC DNA]</scope>
    <source>
        <strain evidence="2">UCRPC4</strain>
    </source>
</reference>
<comment type="caution">
    <text evidence="2">The sequence shown here is derived from an EMBL/GenBank/DDBJ whole genome shotgun (WGS) entry which is preliminary data.</text>
</comment>
<dbReference type="SMART" id="SM00256">
    <property type="entry name" value="FBOX"/>
    <property type="match status" value="1"/>
</dbReference>
<keyword evidence="3" id="KW-1185">Reference proteome</keyword>
<dbReference type="OrthoDB" id="5334391at2759"/>
<evidence type="ECO:0000313" key="3">
    <source>
        <dbReference type="Proteomes" id="UP000053317"/>
    </source>
</evidence>
<dbReference type="Gene3D" id="1.20.1280.50">
    <property type="match status" value="1"/>
</dbReference>
<dbReference type="EMBL" id="LCWF01000082">
    <property type="protein sequence ID" value="KKY21737.1"/>
    <property type="molecule type" value="Genomic_DNA"/>
</dbReference>
<dbReference type="SUPFAM" id="SSF81383">
    <property type="entry name" value="F-box domain"/>
    <property type="match status" value="1"/>
</dbReference>
<proteinExistence type="predicted"/>
<organism evidence="2 3">
    <name type="scientific">Phaeomoniella chlamydospora</name>
    <name type="common">Phaeoacremonium chlamydosporum</name>
    <dbReference type="NCBI Taxonomy" id="158046"/>
    <lineage>
        <taxon>Eukaryota</taxon>
        <taxon>Fungi</taxon>
        <taxon>Dikarya</taxon>
        <taxon>Ascomycota</taxon>
        <taxon>Pezizomycotina</taxon>
        <taxon>Eurotiomycetes</taxon>
        <taxon>Chaetothyriomycetidae</taxon>
        <taxon>Phaeomoniellales</taxon>
        <taxon>Phaeomoniellaceae</taxon>
        <taxon>Phaeomoniella</taxon>
    </lineage>
</organism>
<name>A0A0G2EFT3_PHACM</name>
<dbReference type="PROSITE" id="PS50181">
    <property type="entry name" value="FBOX"/>
    <property type="match status" value="1"/>
</dbReference>
<gene>
    <name evidence="2" type="ORF">UCRPC4_g03504</name>
</gene>
<dbReference type="Pfam" id="PF12937">
    <property type="entry name" value="F-box-like"/>
    <property type="match status" value="1"/>
</dbReference>
<dbReference type="CDD" id="cd09917">
    <property type="entry name" value="F-box_SF"/>
    <property type="match status" value="1"/>
</dbReference>
<protein>
    <submittedName>
        <fullName evidence="2">Putative f-box domain protein</fullName>
    </submittedName>
</protein>
<reference evidence="2 3" key="2">
    <citation type="submission" date="2015-05" db="EMBL/GenBank/DDBJ databases">
        <authorList>
            <person name="Morales-Cruz A."/>
            <person name="Amrine K.C."/>
            <person name="Cantu D."/>
        </authorList>
    </citation>
    <scope>NUCLEOTIDE SEQUENCE [LARGE SCALE GENOMIC DNA]</scope>
    <source>
        <strain evidence="2">UCRPC4</strain>
    </source>
</reference>
<evidence type="ECO:0000259" key="1">
    <source>
        <dbReference type="PROSITE" id="PS50181"/>
    </source>
</evidence>
<dbReference type="AlphaFoldDB" id="A0A0G2EFT3"/>
<dbReference type="Proteomes" id="UP000053317">
    <property type="component" value="Unassembled WGS sequence"/>
</dbReference>
<sequence>MLQSLFQAEISNLGHYFRKLHFIERAQDALTIIMFYKNKVANVHIHEGASDAAPGGLQARSSGDPACLPQDLLIQLAGYVDPWDLVRFRRVSRRWEAAFSDVYLIRRILKQEFENVREVCTMLTENTSEDRRYINTNNQVLKLFDRLSCRYYHLTNGKPRSVSQIALADASVRGPILYSVGPLDLHRSREAGVANDVEKRLFEHAFWSYDDGFLVYPSKEHECLVAMSLESEQISSVPFQSDGKIVRNLRIKSGLLAIEWAEAKAFHALNDSEFVHRHFATLYRISIPHESAPPTITFHSEFKLHFLGLPLTERDRFFSTHTSDHYAVYFWQPNRSMYTGDEENPIESLIVFNISTPSPYLPSLDPTSVSRPSSKGPSAILSLSFRDLFYFGIRQRSSPGLMSLRIDSDAKLLEIYENIKDYTAGYFDPADRSYRSSITGIPFEGYFPHHYISDPLLNLPPYMGNCSMESDEDLWDQSETWFENWFNVIDRRSGVMFSLTRTMFKGIVLGGITDSREGDAGNWSLIRVRAMGREKSMDEKWAKLVIGTKGKLAGDERWLIGEAEGMLNVLRFN</sequence>